<dbReference type="Proteomes" id="UP000789525">
    <property type="component" value="Unassembled WGS sequence"/>
</dbReference>
<keyword evidence="2" id="KW-1185">Reference proteome</keyword>
<proteinExistence type="predicted"/>
<sequence length="558" mass="60970">MKCECVEMKTKWREQYVFYQEFDPKTSSIIASALGKNSIGYLGDNTPLIAKPSTQPTESSQSDSITLALFVAVVVMGFIIWWYCSEDLYMIYRIYKLFLKLPDVTSENKQGENQSRQPAQPLKTTTDTKSLLSKKTKSTIAKASPATAKTSAKTRSKVKSDSSNNISSTVEVSSKPASSDVISSPCAAASAETLPGGASSLAANVSSTITTMLNAKLHADASSTTPFTSQQILRARGKIREDGHTSDEPLKNHSMSEIQERTLEVIAAYEEIGNAFKRAALAVEKLKTILPPGTSIVIPQLPVAPEIPGSQSSVTESTDNTRTDRHPANATTSSASNNASIQNILNDTSSDSTNNDNDIWEYNDLASLPWASQGDSSTWPSKGSSFVDNNAGKETTSPPPLSFQDSECTHEPDNIDMEVYGDKDEVSVVSRVSGNYVEIIDDNHLGNDSESSIYDHRNEMNNTGRKDQNKLDVNGEDVDQEAQIVTGGHTAKISEESGTFDYSNTKFTDEEIFILEEFNKYYSRRMLTDKSTKQSKVATEISSFTPKVTFEQTAVSKL</sequence>
<evidence type="ECO:0000313" key="2">
    <source>
        <dbReference type="Proteomes" id="UP000789525"/>
    </source>
</evidence>
<protein>
    <submittedName>
        <fullName evidence="1">7089_t:CDS:1</fullName>
    </submittedName>
</protein>
<organism evidence="1 2">
    <name type="scientific">Acaulospora colombiana</name>
    <dbReference type="NCBI Taxonomy" id="27376"/>
    <lineage>
        <taxon>Eukaryota</taxon>
        <taxon>Fungi</taxon>
        <taxon>Fungi incertae sedis</taxon>
        <taxon>Mucoromycota</taxon>
        <taxon>Glomeromycotina</taxon>
        <taxon>Glomeromycetes</taxon>
        <taxon>Diversisporales</taxon>
        <taxon>Acaulosporaceae</taxon>
        <taxon>Acaulospora</taxon>
    </lineage>
</organism>
<dbReference type="EMBL" id="CAJVPT010011137">
    <property type="protein sequence ID" value="CAG8576765.1"/>
    <property type="molecule type" value="Genomic_DNA"/>
</dbReference>
<name>A0ACA9MBI4_9GLOM</name>
<evidence type="ECO:0000313" key="1">
    <source>
        <dbReference type="EMBL" id="CAG8576765.1"/>
    </source>
</evidence>
<feature type="non-terminal residue" evidence="1">
    <location>
        <position position="558"/>
    </location>
</feature>
<comment type="caution">
    <text evidence="1">The sequence shown here is derived from an EMBL/GenBank/DDBJ whole genome shotgun (WGS) entry which is preliminary data.</text>
</comment>
<gene>
    <name evidence="1" type="ORF">ACOLOM_LOCUS5814</name>
</gene>
<reference evidence="1" key="1">
    <citation type="submission" date="2021-06" db="EMBL/GenBank/DDBJ databases">
        <authorList>
            <person name="Kallberg Y."/>
            <person name="Tangrot J."/>
            <person name="Rosling A."/>
        </authorList>
    </citation>
    <scope>NUCLEOTIDE SEQUENCE</scope>
    <source>
        <strain evidence="1">CL356</strain>
    </source>
</reference>
<accession>A0ACA9MBI4</accession>